<protein>
    <submittedName>
        <fullName evidence="1">Uncharacterized protein</fullName>
    </submittedName>
</protein>
<reference evidence="1" key="1">
    <citation type="submission" date="2022-05" db="EMBL/GenBank/DDBJ databases">
        <title>The Musa troglodytarum L. genome provides insights into the mechanism of non-climacteric behaviour and enrichment of carotenoids.</title>
        <authorList>
            <person name="Wang J."/>
        </authorList>
    </citation>
    <scope>NUCLEOTIDE SEQUENCE</scope>
    <source>
        <tissue evidence="1">Leaf</tissue>
    </source>
</reference>
<evidence type="ECO:0000313" key="1">
    <source>
        <dbReference type="EMBL" id="URD98514.1"/>
    </source>
</evidence>
<dbReference type="Proteomes" id="UP001055439">
    <property type="component" value="Chromosome 4"/>
</dbReference>
<keyword evidence="2" id="KW-1185">Reference proteome</keyword>
<name>A0A9E7FMD2_9LILI</name>
<gene>
    <name evidence="1" type="ORF">MUK42_10360</name>
</gene>
<dbReference type="AlphaFoldDB" id="A0A9E7FMD2"/>
<organism evidence="1 2">
    <name type="scientific">Musa troglodytarum</name>
    <name type="common">fe'i banana</name>
    <dbReference type="NCBI Taxonomy" id="320322"/>
    <lineage>
        <taxon>Eukaryota</taxon>
        <taxon>Viridiplantae</taxon>
        <taxon>Streptophyta</taxon>
        <taxon>Embryophyta</taxon>
        <taxon>Tracheophyta</taxon>
        <taxon>Spermatophyta</taxon>
        <taxon>Magnoliopsida</taxon>
        <taxon>Liliopsida</taxon>
        <taxon>Zingiberales</taxon>
        <taxon>Musaceae</taxon>
        <taxon>Musa</taxon>
    </lineage>
</organism>
<proteinExistence type="predicted"/>
<evidence type="ECO:0000313" key="2">
    <source>
        <dbReference type="Proteomes" id="UP001055439"/>
    </source>
</evidence>
<accession>A0A9E7FMD2</accession>
<sequence>MPGVAFLGRYVAVRPAKLQLVDRVVRNNEELTKTKELPPSGSEPYLHVAASRSLLRPAPRHPSLRLKPLTAPPASPPHSVRCIAVPLRFLIAEKFSHILGLSLCSPEEISFRNCVREMHIHHMGNKYRKS</sequence>
<dbReference type="EMBL" id="CP097506">
    <property type="protein sequence ID" value="URD98514.1"/>
    <property type="molecule type" value="Genomic_DNA"/>
</dbReference>